<comment type="caution">
    <text evidence="6">The sequence shown here is derived from an EMBL/GenBank/DDBJ whole genome shotgun (WGS) entry which is preliminary data.</text>
</comment>
<evidence type="ECO:0000256" key="4">
    <source>
        <dbReference type="SAM" id="MobiDB-lite"/>
    </source>
</evidence>
<name>A0A3D9AGC8_9FLAO</name>
<evidence type="ECO:0000313" key="7">
    <source>
        <dbReference type="Proteomes" id="UP000256924"/>
    </source>
</evidence>
<proteinExistence type="inferred from homology"/>
<dbReference type="Proteomes" id="UP000256924">
    <property type="component" value="Unassembled WGS sequence"/>
</dbReference>
<dbReference type="GO" id="GO:0003677">
    <property type="term" value="F:DNA binding"/>
    <property type="evidence" value="ECO:0007669"/>
    <property type="project" value="UniProtKB-KW"/>
</dbReference>
<gene>
    <name evidence="6" type="ORF">DRF68_20100</name>
</gene>
<dbReference type="PANTHER" id="PTHR30408:SF12">
    <property type="entry name" value="TYPE I RESTRICTION ENZYME MJAVIII SPECIFICITY SUBUNIT"/>
    <property type="match status" value="1"/>
</dbReference>
<dbReference type="Gene3D" id="3.90.220.20">
    <property type="entry name" value="DNA methylase specificity domains"/>
    <property type="match status" value="2"/>
</dbReference>
<dbReference type="InterPro" id="IPR000055">
    <property type="entry name" value="Restrct_endonuc_typeI_TRD"/>
</dbReference>
<feature type="compositionally biased region" description="Basic and acidic residues" evidence="4">
    <location>
        <begin position="1"/>
        <end position="10"/>
    </location>
</feature>
<feature type="domain" description="Type I restriction modification DNA specificity" evidence="5">
    <location>
        <begin position="245"/>
        <end position="427"/>
    </location>
</feature>
<dbReference type="GO" id="GO:0009307">
    <property type="term" value="P:DNA restriction-modification system"/>
    <property type="evidence" value="ECO:0007669"/>
    <property type="project" value="UniProtKB-KW"/>
</dbReference>
<feature type="domain" description="Type I restriction modification DNA specificity" evidence="5">
    <location>
        <begin position="32"/>
        <end position="222"/>
    </location>
</feature>
<feature type="region of interest" description="Disordered" evidence="4">
    <location>
        <begin position="1"/>
        <end position="21"/>
    </location>
</feature>
<dbReference type="Pfam" id="PF01420">
    <property type="entry name" value="Methylase_S"/>
    <property type="match status" value="2"/>
</dbReference>
<organism evidence="6 7">
    <name type="scientific">Candidatus Chryseobacterium massiliense</name>
    <dbReference type="NCBI Taxonomy" id="204089"/>
    <lineage>
        <taxon>Bacteria</taxon>
        <taxon>Pseudomonadati</taxon>
        <taxon>Bacteroidota</taxon>
        <taxon>Flavobacteriia</taxon>
        <taxon>Flavobacteriales</taxon>
        <taxon>Weeksellaceae</taxon>
        <taxon>Chryseobacterium group</taxon>
        <taxon>Chryseobacterium</taxon>
    </lineage>
</organism>
<keyword evidence="7" id="KW-1185">Reference proteome</keyword>
<evidence type="ECO:0000259" key="5">
    <source>
        <dbReference type="Pfam" id="PF01420"/>
    </source>
</evidence>
<dbReference type="SUPFAM" id="SSF116734">
    <property type="entry name" value="DNA methylase specificity domain"/>
    <property type="match status" value="2"/>
</dbReference>
<dbReference type="EMBL" id="QNVU01000076">
    <property type="protein sequence ID" value="REC40438.1"/>
    <property type="molecule type" value="Genomic_DNA"/>
</dbReference>
<reference evidence="6 7" key="1">
    <citation type="journal article" date="2004" name="Emerg. Infect. Dis.">
        <title>Amoebae-resisting bacteria isolated from human nasal swabs by amoebal coculture.</title>
        <authorList>
            <person name="Greub G."/>
            <person name="La Scola B."/>
            <person name="Raoult D."/>
        </authorList>
    </citation>
    <scope>NUCLEOTIDE SEQUENCE [LARGE SCALE GENOMIC DNA]</scope>
    <source>
        <strain evidence="6 7">CCUG 51329</strain>
    </source>
</reference>
<evidence type="ECO:0000256" key="3">
    <source>
        <dbReference type="ARBA" id="ARBA00023125"/>
    </source>
</evidence>
<dbReference type="InterPro" id="IPR044946">
    <property type="entry name" value="Restrct_endonuc_typeI_TRD_sf"/>
</dbReference>
<dbReference type="AlphaFoldDB" id="A0A3D9AGC8"/>
<dbReference type="RefSeq" id="WP_116100106.1">
    <property type="nucleotide sequence ID" value="NZ_QNVU01000076.1"/>
</dbReference>
<evidence type="ECO:0000256" key="2">
    <source>
        <dbReference type="ARBA" id="ARBA00022747"/>
    </source>
</evidence>
<accession>A0A3D9AGC8</accession>
<evidence type="ECO:0000313" key="6">
    <source>
        <dbReference type="EMBL" id="REC40438.1"/>
    </source>
</evidence>
<keyword evidence="2" id="KW-0680">Restriction system</keyword>
<protein>
    <recommendedName>
        <fullName evidence="5">Type I restriction modification DNA specificity domain-containing protein</fullName>
    </recommendedName>
</protein>
<comment type="similarity">
    <text evidence="1">Belongs to the type-I restriction system S methylase family.</text>
</comment>
<dbReference type="PANTHER" id="PTHR30408">
    <property type="entry name" value="TYPE-1 RESTRICTION ENZYME ECOKI SPECIFICITY PROTEIN"/>
    <property type="match status" value="1"/>
</dbReference>
<dbReference type="InterPro" id="IPR052021">
    <property type="entry name" value="Type-I_RS_S_subunit"/>
</dbReference>
<evidence type="ECO:0000256" key="1">
    <source>
        <dbReference type="ARBA" id="ARBA00010923"/>
    </source>
</evidence>
<keyword evidence="3" id="KW-0238">DNA-binding</keyword>
<sequence length="439" mass="50304">MTDIQKENKSGGKVPNNPKQISNLRFPEFEGEWEVKKLGEVMDFKVTNSFSRENLNYEYGTVKNIHYGDIHTKFQTLFDINCESVPFINEEIDISRISDENYCKNGDIIFADASEDLNDVGKSIEIINTNGEKLLSGLHTLLARPKEDIFHLGFSGYLFKSNSVRTQIQKESQGSKVLSINVGRISKVELSFPSVEEQSKISSFLALLDERIQTQSKILIHLKSLIESLNDSLSKQKIRINSNFENWKKVRLGDLGYTFNGLSGKTKEDFGNGKRYIQYKQIFDSSKIAIENCGYVNVSENENQNSVKYGDIFFTISSETPDEIGMSSVLLEDVKNVYLNSFCFGFRLNSFNEMLPEFARFLFRSKVVRNEIKKLAQGSTRYNMSKTELLKLEILLPSIKEQKEISALLSSLDQKIQTEKSILEQLEMQKKYLLQQMFV</sequence>